<dbReference type="InterPro" id="IPR020846">
    <property type="entry name" value="MFS_dom"/>
</dbReference>
<feature type="transmembrane region" description="Helical" evidence="5">
    <location>
        <begin position="101"/>
        <end position="122"/>
    </location>
</feature>
<evidence type="ECO:0000256" key="2">
    <source>
        <dbReference type="ARBA" id="ARBA00022692"/>
    </source>
</evidence>
<evidence type="ECO:0000313" key="7">
    <source>
        <dbReference type="EMBL" id="CAB4687507.1"/>
    </source>
</evidence>
<feature type="transmembrane region" description="Helical" evidence="5">
    <location>
        <begin position="339"/>
        <end position="357"/>
    </location>
</feature>
<reference evidence="7" key="1">
    <citation type="submission" date="2020-05" db="EMBL/GenBank/DDBJ databases">
        <authorList>
            <person name="Chiriac C."/>
            <person name="Salcher M."/>
            <person name="Ghai R."/>
            <person name="Kavagutti S V."/>
        </authorList>
    </citation>
    <scope>NUCLEOTIDE SEQUENCE</scope>
</reference>
<feature type="domain" description="Major facilitator superfamily (MFS) profile" evidence="6">
    <location>
        <begin position="1"/>
        <end position="391"/>
    </location>
</feature>
<feature type="transmembrane region" description="Helical" evidence="5">
    <location>
        <begin position="47"/>
        <end position="66"/>
    </location>
</feature>
<evidence type="ECO:0000256" key="4">
    <source>
        <dbReference type="ARBA" id="ARBA00023136"/>
    </source>
</evidence>
<feature type="transmembrane region" description="Helical" evidence="5">
    <location>
        <begin position="306"/>
        <end position="327"/>
    </location>
</feature>
<feature type="transmembrane region" description="Helical" evidence="5">
    <location>
        <begin position="217"/>
        <end position="240"/>
    </location>
</feature>
<dbReference type="PROSITE" id="PS50850">
    <property type="entry name" value="MFS"/>
    <property type="match status" value="1"/>
</dbReference>
<evidence type="ECO:0000256" key="1">
    <source>
        <dbReference type="ARBA" id="ARBA00004141"/>
    </source>
</evidence>
<dbReference type="AlphaFoldDB" id="A0A6J6NM54"/>
<gene>
    <name evidence="7" type="ORF">UFOPK2370_00731</name>
</gene>
<dbReference type="PROSITE" id="PS00216">
    <property type="entry name" value="SUGAR_TRANSPORT_1"/>
    <property type="match status" value="1"/>
</dbReference>
<comment type="subcellular location">
    <subcellularLocation>
        <location evidence="1">Membrane</location>
        <topology evidence="1">Multi-pass membrane protein</topology>
    </subcellularLocation>
</comment>
<accession>A0A6J6NM54</accession>
<feature type="transmembrane region" description="Helical" evidence="5">
    <location>
        <begin position="369"/>
        <end position="387"/>
    </location>
</feature>
<dbReference type="InterPro" id="IPR011701">
    <property type="entry name" value="MFS"/>
</dbReference>
<dbReference type="SUPFAM" id="SSF103473">
    <property type="entry name" value="MFS general substrate transporter"/>
    <property type="match status" value="1"/>
</dbReference>
<evidence type="ECO:0000259" key="6">
    <source>
        <dbReference type="PROSITE" id="PS50850"/>
    </source>
</evidence>
<feature type="transmembrane region" description="Helical" evidence="5">
    <location>
        <begin position="12"/>
        <end position="31"/>
    </location>
</feature>
<feature type="transmembrane region" description="Helical" evidence="5">
    <location>
        <begin position="283"/>
        <end position="300"/>
    </location>
</feature>
<dbReference type="InterPro" id="IPR005829">
    <property type="entry name" value="Sugar_transporter_CS"/>
</dbReference>
<evidence type="ECO:0000256" key="3">
    <source>
        <dbReference type="ARBA" id="ARBA00022989"/>
    </source>
</evidence>
<keyword evidence="2 5" id="KW-0812">Transmembrane</keyword>
<dbReference type="InterPro" id="IPR036259">
    <property type="entry name" value="MFS_trans_sf"/>
</dbReference>
<feature type="transmembrane region" description="Helical" evidence="5">
    <location>
        <begin position="143"/>
        <end position="164"/>
    </location>
</feature>
<organism evidence="7">
    <name type="scientific">freshwater metagenome</name>
    <dbReference type="NCBI Taxonomy" id="449393"/>
    <lineage>
        <taxon>unclassified sequences</taxon>
        <taxon>metagenomes</taxon>
        <taxon>ecological metagenomes</taxon>
    </lineage>
</organism>
<proteinExistence type="predicted"/>
<dbReference type="PANTHER" id="PTHR23514:SF13">
    <property type="entry name" value="INNER MEMBRANE PROTEIN YBJJ"/>
    <property type="match status" value="1"/>
</dbReference>
<name>A0A6J6NM54_9ZZZZ</name>
<dbReference type="PANTHER" id="PTHR23514">
    <property type="entry name" value="BYPASS OF STOP CODON PROTEIN 6"/>
    <property type="match status" value="1"/>
</dbReference>
<dbReference type="GO" id="GO:0016020">
    <property type="term" value="C:membrane"/>
    <property type="evidence" value="ECO:0007669"/>
    <property type="project" value="UniProtKB-SubCell"/>
</dbReference>
<sequence>MTLEEKALQSWHRSVIVMFALIGPPSMALLVRLPEIKELLGVSTSELGLLLFAGAIGSILALSIAARVISRLGTRPQMLGGFYLVALGLIGQAFAATTGSIWLFAICIFVTGFGFGFVDVPLNVDGASIEGKRGRSVLPRLHAAFSVGALSGAALGTLCIALSVDLLTQMILLCSTQMILPILVRRFVPQHTGQEEHHKNAEVEKPEKINLFKDKRIMFLGIGILCITLAEGAAVDWLALTVVKDFGESATNAGIAFAIFNLTMTITRFFGGNISDRFGRRNTLQVMAIIGAIGVLMMIFGTSVIFAWIGASLWGIGSALGFPLFISEAGEGENATRRVALITIFGYMAFLVGPPTLGLVAEFTGLKPMLYLIATALLSAVFFAKVMSNTKNVKAAS</sequence>
<protein>
    <submittedName>
        <fullName evidence="7">Unannotated protein</fullName>
    </submittedName>
</protein>
<dbReference type="InterPro" id="IPR051788">
    <property type="entry name" value="MFS_Transporter"/>
</dbReference>
<keyword evidence="4 5" id="KW-0472">Membrane</keyword>
<dbReference type="Pfam" id="PF07690">
    <property type="entry name" value="MFS_1"/>
    <property type="match status" value="1"/>
</dbReference>
<dbReference type="EMBL" id="CAEZXK010000016">
    <property type="protein sequence ID" value="CAB4687507.1"/>
    <property type="molecule type" value="Genomic_DNA"/>
</dbReference>
<feature type="transmembrane region" description="Helical" evidence="5">
    <location>
        <begin position="78"/>
        <end position="95"/>
    </location>
</feature>
<dbReference type="CDD" id="cd17393">
    <property type="entry name" value="MFS_MosC_like"/>
    <property type="match status" value="1"/>
</dbReference>
<dbReference type="GO" id="GO:0022857">
    <property type="term" value="F:transmembrane transporter activity"/>
    <property type="evidence" value="ECO:0007669"/>
    <property type="project" value="InterPro"/>
</dbReference>
<evidence type="ECO:0000256" key="5">
    <source>
        <dbReference type="SAM" id="Phobius"/>
    </source>
</evidence>
<feature type="transmembrane region" description="Helical" evidence="5">
    <location>
        <begin position="252"/>
        <end position="271"/>
    </location>
</feature>
<keyword evidence="3 5" id="KW-1133">Transmembrane helix</keyword>
<dbReference type="Gene3D" id="1.20.1250.20">
    <property type="entry name" value="MFS general substrate transporter like domains"/>
    <property type="match status" value="2"/>
</dbReference>